<dbReference type="AlphaFoldDB" id="A0A9P6X6M6"/>
<protein>
    <submittedName>
        <fullName evidence="2">Uncharacterized protein</fullName>
    </submittedName>
</protein>
<reference evidence="2" key="1">
    <citation type="journal article" date="2020" name="Microb. Genom.">
        <title>Genetic diversity of clinical and environmental Mucorales isolates obtained from an investigation of mucormycosis cases among solid organ transplant recipients.</title>
        <authorList>
            <person name="Nguyen M.H."/>
            <person name="Kaul D."/>
            <person name="Muto C."/>
            <person name="Cheng S.J."/>
            <person name="Richter R.A."/>
            <person name="Bruno V.M."/>
            <person name="Liu G."/>
            <person name="Beyhan S."/>
            <person name="Sundermann A.J."/>
            <person name="Mounaud S."/>
            <person name="Pasculle A.W."/>
            <person name="Nierman W.C."/>
            <person name="Driscoll E."/>
            <person name="Cumbie R."/>
            <person name="Clancy C.J."/>
            <person name="Dupont C.L."/>
        </authorList>
    </citation>
    <scope>NUCLEOTIDE SEQUENCE</scope>
    <source>
        <strain evidence="2">GL11</strain>
    </source>
</reference>
<dbReference type="Proteomes" id="UP000716291">
    <property type="component" value="Unassembled WGS sequence"/>
</dbReference>
<gene>
    <name evidence="2" type="ORF">G6F64_007519</name>
</gene>
<dbReference type="EMBL" id="JAANQT010001114">
    <property type="protein sequence ID" value="KAG1306534.1"/>
    <property type="molecule type" value="Genomic_DNA"/>
</dbReference>
<evidence type="ECO:0000256" key="1">
    <source>
        <dbReference type="SAM" id="MobiDB-lite"/>
    </source>
</evidence>
<feature type="region of interest" description="Disordered" evidence="1">
    <location>
        <begin position="16"/>
        <end position="47"/>
    </location>
</feature>
<keyword evidence="3" id="KW-1185">Reference proteome</keyword>
<comment type="caution">
    <text evidence="2">The sequence shown here is derived from an EMBL/GenBank/DDBJ whole genome shotgun (WGS) entry which is preliminary data.</text>
</comment>
<organism evidence="2 3">
    <name type="scientific">Rhizopus oryzae</name>
    <name type="common">Mucormycosis agent</name>
    <name type="synonym">Rhizopus arrhizus var. delemar</name>
    <dbReference type="NCBI Taxonomy" id="64495"/>
    <lineage>
        <taxon>Eukaryota</taxon>
        <taxon>Fungi</taxon>
        <taxon>Fungi incertae sedis</taxon>
        <taxon>Mucoromycota</taxon>
        <taxon>Mucoromycotina</taxon>
        <taxon>Mucoromycetes</taxon>
        <taxon>Mucorales</taxon>
        <taxon>Mucorineae</taxon>
        <taxon>Rhizopodaceae</taxon>
        <taxon>Rhizopus</taxon>
    </lineage>
</organism>
<proteinExistence type="predicted"/>
<evidence type="ECO:0000313" key="2">
    <source>
        <dbReference type="EMBL" id="KAG1306534.1"/>
    </source>
</evidence>
<evidence type="ECO:0000313" key="3">
    <source>
        <dbReference type="Proteomes" id="UP000716291"/>
    </source>
</evidence>
<sequence>MSLTRNLHVARFEQRAVSRTTNNNRGRGYYQRENGRDPRSSGRGTYGNFQLRGCSRGTYIPSSTNHSFTNTTQQQYATYLNEPSAIDAPIIIGDYVFPAFPVYSSENVLHKINLTSVMCEMEEFLKSRLFSTFERFGSVKDTVIYHDDINCEWLTGNDHVYLEIPKVSQTPLKL</sequence>
<accession>A0A9P6X6M6</accession>
<name>A0A9P6X6M6_RHIOR</name>